<keyword evidence="2" id="KW-1185">Reference proteome</keyword>
<proteinExistence type="predicted"/>
<organism evidence="1 2">
    <name type="scientific">Acetivibrio mesophilus</name>
    <dbReference type="NCBI Taxonomy" id="2487273"/>
    <lineage>
        <taxon>Bacteria</taxon>
        <taxon>Bacillati</taxon>
        <taxon>Bacillota</taxon>
        <taxon>Clostridia</taxon>
        <taxon>Eubacteriales</taxon>
        <taxon>Oscillospiraceae</taxon>
        <taxon>Acetivibrio</taxon>
    </lineage>
</organism>
<dbReference type="OrthoDB" id="9781481at2"/>
<reference evidence="2" key="1">
    <citation type="submission" date="2018-11" db="EMBL/GenBank/DDBJ databases">
        <title>Genome sequencing of a novel mesophilic and cellulolytic organism within the genus Hungateiclostridium.</title>
        <authorList>
            <person name="Rettenmaier R."/>
            <person name="Liebl W."/>
            <person name="Zverlov V."/>
        </authorList>
    </citation>
    <scope>NUCLEOTIDE SEQUENCE [LARGE SCALE GENOMIC DNA]</scope>
    <source>
        <strain evidence="2">N2K1</strain>
    </source>
</reference>
<evidence type="ECO:0000313" key="1">
    <source>
        <dbReference type="EMBL" id="RXE60569.1"/>
    </source>
</evidence>
<protein>
    <submittedName>
        <fullName evidence="1">Uncharacterized protein</fullName>
    </submittedName>
</protein>
<name>A0A4V1K2K1_9FIRM</name>
<comment type="caution">
    <text evidence="1">The sequence shown here is derived from an EMBL/GenBank/DDBJ whole genome shotgun (WGS) entry which is preliminary data.</text>
</comment>
<dbReference type="Proteomes" id="UP000289166">
    <property type="component" value="Unassembled WGS sequence"/>
</dbReference>
<sequence>MARELRDTLIYGSNIIKEFSSSDMDIDEYKKLQKYFDDNMKYNMNKLGWVHKYYHMIYPDVIDDFHSAKWQRNGLICCGITPVKEDNLYEMAGYFRLIANRCGLPINYITAVP</sequence>
<accession>A0A4V1K2K1</accession>
<gene>
    <name evidence="1" type="ORF">EFD62_01140</name>
</gene>
<evidence type="ECO:0000313" key="2">
    <source>
        <dbReference type="Proteomes" id="UP000289166"/>
    </source>
</evidence>
<dbReference type="EMBL" id="RLII01000001">
    <property type="protein sequence ID" value="RXE60569.1"/>
    <property type="molecule type" value="Genomic_DNA"/>
</dbReference>
<dbReference type="RefSeq" id="WP_128705617.1">
    <property type="nucleotide sequence ID" value="NZ_RLII01000001.1"/>
</dbReference>
<dbReference type="AlphaFoldDB" id="A0A4V1K2K1"/>